<evidence type="ECO:0000313" key="8">
    <source>
        <dbReference type="Proteomes" id="UP000614272"/>
    </source>
</evidence>
<evidence type="ECO:0000313" key="7">
    <source>
        <dbReference type="EMBL" id="GGD52781.1"/>
    </source>
</evidence>
<keyword evidence="2" id="KW-0479">Metal-binding</keyword>
<comment type="similarity">
    <text evidence="1 5">Belongs to the metallo-dependent hydrolases superfamily. NagA family.</text>
</comment>
<gene>
    <name evidence="7" type="primary">nagA</name>
    <name evidence="7" type="ORF">GCM10011357_05840</name>
</gene>
<protein>
    <recommendedName>
        <fullName evidence="5">N-acetylgalactosamine-6-phosphate deacetylase</fullName>
        <ecNumber evidence="5">3.5.1.25</ecNumber>
    </recommendedName>
    <alternativeName>
        <fullName evidence="5">N-acetylglucosamine-6-phosphate deacetylase</fullName>
    </alternativeName>
</protein>
<keyword evidence="3 5" id="KW-0378">Hydrolase</keyword>
<comment type="catalytic activity">
    <reaction evidence="5">
        <text>N-acetyl-D-glucosamine 6-phosphate + H2O = D-glucosamine 6-phosphate + acetate</text>
        <dbReference type="Rhea" id="RHEA:22936"/>
        <dbReference type="ChEBI" id="CHEBI:15377"/>
        <dbReference type="ChEBI" id="CHEBI:30089"/>
        <dbReference type="ChEBI" id="CHEBI:57513"/>
        <dbReference type="ChEBI" id="CHEBI:58725"/>
        <dbReference type="EC" id="3.5.1.25"/>
    </reaction>
</comment>
<evidence type="ECO:0000256" key="3">
    <source>
        <dbReference type="ARBA" id="ARBA00022801"/>
    </source>
</evidence>
<dbReference type="InterPro" id="IPR032466">
    <property type="entry name" value="Metal_Hydrolase"/>
</dbReference>
<evidence type="ECO:0000256" key="2">
    <source>
        <dbReference type="ARBA" id="ARBA00022723"/>
    </source>
</evidence>
<dbReference type="InterPro" id="IPR011059">
    <property type="entry name" value="Metal-dep_hydrolase_composite"/>
</dbReference>
<dbReference type="PANTHER" id="PTHR11113">
    <property type="entry name" value="N-ACETYLGLUCOSAMINE-6-PHOSPHATE DEACETYLASE"/>
    <property type="match status" value="1"/>
</dbReference>
<dbReference type="CDD" id="cd00854">
    <property type="entry name" value="NagA"/>
    <property type="match status" value="1"/>
</dbReference>
<dbReference type="Pfam" id="PF01979">
    <property type="entry name" value="Amidohydro_1"/>
    <property type="match status" value="1"/>
</dbReference>
<dbReference type="EMBL" id="BMGJ01000002">
    <property type="protein sequence ID" value="GGD52781.1"/>
    <property type="molecule type" value="Genomic_DNA"/>
</dbReference>
<accession>A0ABQ1R2G9</accession>
<dbReference type="SUPFAM" id="SSF51338">
    <property type="entry name" value="Composite domain of metallo-dependent hydrolases"/>
    <property type="match status" value="1"/>
</dbReference>
<dbReference type="EC" id="3.5.1.25" evidence="5"/>
<dbReference type="InterPro" id="IPR006680">
    <property type="entry name" value="Amidohydro-rel"/>
</dbReference>
<comment type="caution">
    <text evidence="7">The sequence shown here is derived from an EMBL/GenBank/DDBJ whole genome shotgun (WGS) entry which is preliminary data.</text>
</comment>
<evidence type="ECO:0000256" key="5">
    <source>
        <dbReference type="PIRNR" id="PIRNR038994"/>
    </source>
</evidence>
<feature type="domain" description="Amidohydrolase-related" evidence="6">
    <location>
        <begin position="47"/>
        <end position="373"/>
    </location>
</feature>
<dbReference type="Gene3D" id="2.30.40.10">
    <property type="entry name" value="Urease, subunit C, domain 1"/>
    <property type="match status" value="1"/>
</dbReference>
<dbReference type="RefSeq" id="WP_099033213.1">
    <property type="nucleotide sequence ID" value="NZ_BMGJ01000002.1"/>
</dbReference>
<organism evidence="7 8">
    <name type="scientific">Lacimicrobium alkaliphilum</name>
    <dbReference type="NCBI Taxonomy" id="1526571"/>
    <lineage>
        <taxon>Bacteria</taxon>
        <taxon>Pseudomonadati</taxon>
        <taxon>Pseudomonadota</taxon>
        <taxon>Gammaproteobacteria</taxon>
        <taxon>Alteromonadales</taxon>
        <taxon>Alteromonadaceae</taxon>
        <taxon>Lacimicrobium</taxon>
    </lineage>
</organism>
<dbReference type="PIRSF" id="PIRSF038994">
    <property type="entry name" value="NagA"/>
    <property type="match status" value="1"/>
</dbReference>
<keyword evidence="4 5" id="KW-0119">Carbohydrate metabolism</keyword>
<evidence type="ECO:0000256" key="4">
    <source>
        <dbReference type="ARBA" id="ARBA00023277"/>
    </source>
</evidence>
<dbReference type="Gene3D" id="3.20.20.140">
    <property type="entry name" value="Metal-dependent hydrolases"/>
    <property type="match status" value="1"/>
</dbReference>
<dbReference type="PANTHER" id="PTHR11113:SF14">
    <property type="entry name" value="N-ACETYLGLUCOSAMINE-6-PHOSPHATE DEACETYLASE"/>
    <property type="match status" value="1"/>
</dbReference>
<sequence>MSTTYQAKYFFDGEKMHENATITIEGNHVLSLAPQPGAQAIQLDGLLTPGFVDVQVNGGGGALFNTDTSIDGLGRIREAHSRFGTTAMTPTLITDDIRRIEMAADTMAQAIEEQLPGILGIHFEGPHLSKPKKGIHREHFIRPISDAELIQFCRQDLGKVIVTLAPENVPADIIRELVSKGVQVCLGHSNADAQTVTEALEAGASGFTHLFNAMSPLTSRAPGMVGAAMADENSYAGLIVDLYHVHPLSALAAIRAKGSDKIMLVTDAMAHVGSDASELPFFDTRIRREGDKLTIPEGNLAGSALDMASAVRNCHQNLQLPLQDCLKMASLTPANYLGLAQNIGKLQPGFNADMVLLNDEQKVEQCWIGGQPVLS</sequence>
<proteinExistence type="inferred from homology"/>
<dbReference type="InterPro" id="IPR003764">
    <property type="entry name" value="GlcNAc_6-P_deAcase"/>
</dbReference>
<dbReference type="NCBIfam" id="TIGR00221">
    <property type="entry name" value="nagA"/>
    <property type="match status" value="1"/>
</dbReference>
<evidence type="ECO:0000259" key="6">
    <source>
        <dbReference type="Pfam" id="PF01979"/>
    </source>
</evidence>
<dbReference type="Proteomes" id="UP000614272">
    <property type="component" value="Unassembled WGS sequence"/>
</dbReference>
<dbReference type="SUPFAM" id="SSF51556">
    <property type="entry name" value="Metallo-dependent hydrolases"/>
    <property type="match status" value="1"/>
</dbReference>
<name>A0ABQ1R2G9_9ALTE</name>
<keyword evidence="8" id="KW-1185">Reference proteome</keyword>
<evidence type="ECO:0000256" key="1">
    <source>
        <dbReference type="ARBA" id="ARBA00010716"/>
    </source>
</evidence>
<reference evidence="8" key="1">
    <citation type="journal article" date="2019" name="Int. J. Syst. Evol. Microbiol.">
        <title>The Global Catalogue of Microorganisms (GCM) 10K type strain sequencing project: providing services to taxonomists for standard genome sequencing and annotation.</title>
        <authorList>
            <consortium name="The Broad Institute Genomics Platform"/>
            <consortium name="The Broad Institute Genome Sequencing Center for Infectious Disease"/>
            <person name="Wu L."/>
            <person name="Ma J."/>
        </authorList>
    </citation>
    <scope>NUCLEOTIDE SEQUENCE [LARGE SCALE GENOMIC DNA]</scope>
    <source>
        <strain evidence="8">CGMCC 1.12923</strain>
    </source>
</reference>